<protein>
    <submittedName>
        <fullName evidence="1">Uncharacterized protein</fullName>
    </submittedName>
</protein>
<comment type="caution">
    <text evidence="1">The sequence shown here is derived from an EMBL/GenBank/DDBJ whole genome shotgun (WGS) entry which is preliminary data.</text>
</comment>
<name>A0A432MA85_9GAMM</name>
<proteinExistence type="predicted"/>
<dbReference type="OrthoDB" id="7061068at2"/>
<evidence type="ECO:0000313" key="2">
    <source>
        <dbReference type="Proteomes" id="UP000274358"/>
    </source>
</evidence>
<dbReference type="Proteomes" id="UP000274358">
    <property type="component" value="Unassembled WGS sequence"/>
</dbReference>
<keyword evidence="2" id="KW-1185">Reference proteome</keyword>
<dbReference type="EMBL" id="RYYV01000003">
    <property type="protein sequence ID" value="RUL78255.1"/>
    <property type="molecule type" value="Genomic_DNA"/>
</dbReference>
<evidence type="ECO:0000313" key="1">
    <source>
        <dbReference type="EMBL" id="RUL78255.1"/>
    </source>
</evidence>
<accession>A0A432MA85</accession>
<sequence length="278" mass="32211">MQIFLGLISSDQRLIDFFKKSQVGIIPSEARSMRRVQELNLSFQIGIFDPTTSLELMDKYLHRSTKTVDAAMLVVDKIHESIVTKLRVNDAYFVATVDATQSAHYKNVIKTALTRLLKNFTCLLSFMNEADKEQAIILPLRNFLAPELRELRALCATETLHNEFTRRLPSLVEALRDLRRPRRATSYKTQYFVDEDQKLFDYGKEIHAQLPTGEPHFTMCELTGTFRFGKRIPTNRHFNVTYEWGQETRIEGSFPNCHDDMVDVPQSTHINMFSNDCH</sequence>
<reference evidence="1 2" key="1">
    <citation type="submission" date="2018-12" db="EMBL/GenBank/DDBJ databases">
        <title>Dyella dinghuensis sp. nov. DHOA06 and Dyella choica sp. nov. 4M-K27, isolated from forest soil.</title>
        <authorList>
            <person name="Qiu L.-H."/>
            <person name="Gao Z.-H."/>
        </authorList>
    </citation>
    <scope>NUCLEOTIDE SEQUENCE [LARGE SCALE GENOMIC DNA]</scope>
    <source>
        <strain evidence="1 2">4M-K27</strain>
    </source>
</reference>
<organism evidence="1 2">
    <name type="scientific">Dyella choica</name>
    <dbReference type="NCBI Taxonomy" id="1927959"/>
    <lineage>
        <taxon>Bacteria</taxon>
        <taxon>Pseudomonadati</taxon>
        <taxon>Pseudomonadota</taxon>
        <taxon>Gammaproteobacteria</taxon>
        <taxon>Lysobacterales</taxon>
        <taxon>Rhodanobacteraceae</taxon>
        <taxon>Dyella</taxon>
    </lineage>
</organism>
<dbReference type="AlphaFoldDB" id="A0A432MA85"/>
<gene>
    <name evidence="1" type="ORF">EKH80_05320</name>
</gene>
<dbReference type="RefSeq" id="WP_126683692.1">
    <property type="nucleotide sequence ID" value="NZ_RYYV01000003.1"/>
</dbReference>